<feature type="region of interest" description="Disordered" evidence="1">
    <location>
        <begin position="44"/>
        <end position="69"/>
    </location>
</feature>
<gene>
    <name evidence="2" type="ORF">ACFPYN_14410</name>
</gene>
<dbReference type="Proteomes" id="UP001596170">
    <property type="component" value="Unassembled WGS sequence"/>
</dbReference>
<accession>A0ABW1LBM8</accession>
<protein>
    <recommendedName>
        <fullName evidence="4">DUF3951 domain-containing protein</fullName>
    </recommendedName>
</protein>
<name>A0ABW1LBM8_9BACL</name>
<dbReference type="RefSeq" id="WP_377735141.1">
    <property type="nucleotide sequence ID" value="NZ_JBHSRI010000025.1"/>
</dbReference>
<evidence type="ECO:0000256" key="1">
    <source>
        <dbReference type="SAM" id="MobiDB-lite"/>
    </source>
</evidence>
<evidence type="ECO:0008006" key="4">
    <source>
        <dbReference type="Google" id="ProtNLM"/>
    </source>
</evidence>
<feature type="compositionally biased region" description="Basic and acidic residues" evidence="1">
    <location>
        <begin position="51"/>
        <end position="69"/>
    </location>
</feature>
<reference evidence="3" key="1">
    <citation type="journal article" date="2019" name="Int. J. Syst. Evol. Microbiol.">
        <title>The Global Catalogue of Microorganisms (GCM) 10K type strain sequencing project: providing services to taxonomists for standard genome sequencing and annotation.</title>
        <authorList>
            <consortium name="The Broad Institute Genomics Platform"/>
            <consortium name="The Broad Institute Genome Sequencing Center for Infectious Disease"/>
            <person name="Wu L."/>
            <person name="Ma J."/>
        </authorList>
    </citation>
    <scope>NUCLEOTIDE SEQUENCE [LARGE SCALE GENOMIC DNA]</scope>
    <source>
        <strain evidence="3">CCUG 54527</strain>
    </source>
</reference>
<keyword evidence="3" id="KW-1185">Reference proteome</keyword>
<proteinExistence type="predicted"/>
<organism evidence="2 3">
    <name type="scientific">Paenisporosarcina macmurdoensis</name>
    <dbReference type="NCBI Taxonomy" id="212659"/>
    <lineage>
        <taxon>Bacteria</taxon>
        <taxon>Bacillati</taxon>
        <taxon>Bacillota</taxon>
        <taxon>Bacilli</taxon>
        <taxon>Bacillales</taxon>
        <taxon>Caryophanaceae</taxon>
        <taxon>Paenisporosarcina</taxon>
    </lineage>
</organism>
<dbReference type="EMBL" id="JBHSRI010000025">
    <property type="protein sequence ID" value="MFC6040617.1"/>
    <property type="molecule type" value="Genomic_DNA"/>
</dbReference>
<sequence>MGTIILILLVGVIIWSLWRMATIRRRRLPLDYFSQLDEDFKVENEDSQVTKIHDTEHETEDEKTTSKKE</sequence>
<evidence type="ECO:0000313" key="3">
    <source>
        <dbReference type="Proteomes" id="UP001596170"/>
    </source>
</evidence>
<comment type="caution">
    <text evidence="2">The sequence shown here is derived from an EMBL/GenBank/DDBJ whole genome shotgun (WGS) entry which is preliminary data.</text>
</comment>
<evidence type="ECO:0000313" key="2">
    <source>
        <dbReference type="EMBL" id="MFC6040617.1"/>
    </source>
</evidence>